<evidence type="ECO:0008006" key="4">
    <source>
        <dbReference type="Google" id="ProtNLM"/>
    </source>
</evidence>
<feature type="transmembrane region" description="Helical" evidence="1">
    <location>
        <begin position="23"/>
        <end position="46"/>
    </location>
</feature>
<feature type="transmembrane region" description="Helical" evidence="1">
    <location>
        <begin position="236"/>
        <end position="254"/>
    </location>
</feature>
<protein>
    <recommendedName>
        <fullName evidence="4">ABC transporter permease</fullName>
    </recommendedName>
</protein>
<evidence type="ECO:0000313" key="3">
    <source>
        <dbReference type="Proteomes" id="UP000176364"/>
    </source>
</evidence>
<feature type="transmembrane region" description="Helical" evidence="1">
    <location>
        <begin position="58"/>
        <end position="77"/>
    </location>
</feature>
<proteinExistence type="predicted"/>
<dbReference type="EMBL" id="MEZQ01000060">
    <property type="protein sequence ID" value="OGD57746.1"/>
    <property type="molecule type" value="Genomic_DNA"/>
</dbReference>
<evidence type="ECO:0000313" key="2">
    <source>
        <dbReference type="EMBL" id="OGD57746.1"/>
    </source>
</evidence>
<dbReference type="InterPro" id="IPR010390">
    <property type="entry name" value="ABC-2_transporter-like"/>
</dbReference>
<accession>A0A1F5DRU6</accession>
<keyword evidence="1" id="KW-0812">Transmembrane</keyword>
<feature type="transmembrane region" description="Helical" evidence="1">
    <location>
        <begin position="146"/>
        <end position="170"/>
    </location>
</feature>
<evidence type="ECO:0000256" key="1">
    <source>
        <dbReference type="SAM" id="Phobius"/>
    </source>
</evidence>
<dbReference type="Pfam" id="PF06182">
    <property type="entry name" value="ABC2_membrane_6"/>
    <property type="match status" value="1"/>
</dbReference>
<sequence>MRKYWLIFKLNLVEAFVYRATSFIWFFCDFAPALVLVIFWVAVFAGKDSIAGFSLADMLLYYFGVMIISTVIIPHPAPWLAEQIRTGQFAPVYLLKPVSVFWERLCSQISWRLIRLLFTVPASILVGYLLQDYLGDFTLPLKRLSILILALILSFIGQLFFKICLGLAAIWFGDSFWIIAFWDMLMALLGGAYFPLDIYPPLVQSISLYLPFRYFFYFPLSIFLGQADSAGLIRGFLWLGFWLIVAGLTYRLVLTRGIKNYSAFGG</sequence>
<dbReference type="PANTHER" id="PTHR36832:SF1">
    <property type="entry name" value="SLR1174 PROTEIN"/>
    <property type="match status" value="1"/>
</dbReference>
<comment type="caution">
    <text evidence="2">The sequence shown here is derived from an EMBL/GenBank/DDBJ whole genome shotgun (WGS) entry which is preliminary data.</text>
</comment>
<gene>
    <name evidence="2" type="ORF">A3I57_00210</name>
</gene>
<reference evidence="2 3" key="1">
    <citation type="journal article" date="2016" name="Nat. Commun.">
        <title>Thousands of microbial genomes shed light on interconnected biogeochemical processes in an aquifer system.</title>
        <authorList>
            <person name="Anantharaman K."/>
            <person name="Brown C.T."/>
            <person name="Hug L.A."/>
            <person name="Sharon I."/>
            <person name="Castelle C.J."/>
            <person name="Probst A.J."/>
            <person name="Thomas B.C."/>
            <person name="Singh A."/>
            <person name="Wilkins M.J."/>
            <person name="Karaoz U."/>
            <person name="Brodie E.L."/>
            <person name="Williams K.H."/>
            <person name="Hubbard S.S."/>
            <person name="Banfield J.F."/>
        </authorList>
    </citation>
    <scope>NUCLEOTIDE SEQUENCE [LARGE SCALE GENOMIC DNA]</scope>
</reference>
<organism evidence="2 3">
    <name type="scientific">Candidatus Beckwithbacteria bacterium RIFCSPLOWO2_02_FULL_47_23</name>
    <dbReference type="NCBI Taxonomy" id="1797463"/>
    <lineage>
        <taxon>Bacteria</taxon>
        <taxon>Candidatus Beckwithiibacteriota</taxon>
    </lineage>
</organism>
<feature type="transmembrane region" description="Helical" evidence="1">
    <location>
        <begin position="113"/>
        <end position="134"/>
    </location>
</feature>
<dbReference type="AlphaFoldDB" id="A0A1F5DRU6"/>
<name>A0A1F5DRU6_9BACT</name>
<keyword evidence="1" id="KW-0472">Membrane</keyword>
<keyword evidence="1" id="KW-1133">Transmembrane helix</keyword>
<dbReference type="Proteomes" id="UP000176364">
    <property type="component" value="Unassembled WGS sequence"/>
</dbReference>
<dbReference type="PANTHER" id="PTHR36832">
    <property type="entry name" value="SLR1174 PROTEIN-RELATED"/>
    <property type="match status" value="1"/>
</dbReference>
<feature type="transmembrane region" description="Helical" evidence="1">
    <location>
        <begin position="206"/>
        <end position="224"/>
    </location>
</feature>
<feature type="transmembrane region" description="Helical" evidence="1">
    <location>
        <begin position="176"/>
        <end position="194"/>
    </location>
</feature>